<dbReference type="InterPro" id="IPR022398">
    <property type="entry name" value="Peptidase_S8_His-AS"/>
</dbReference>
<dbReference type="EMBL" id="JAGRRH010000012">
    <property type="protein sequence ID" value="KAG7362304.1"/>
    <property type="molecule type" value="Genomic_DNA"/>
</dbReference>
<feature type="active site" description="Charge relay system" evidence="4">
    <location>
        <position position="142"/>
    </location>
</feature>
<dbReference type="AlphaFoldDB" id="A0A9K3LIG0"/>
<dbReference type="PANTHER" id="PTHR43806">
    <property type="entry name" value="PEPTIDASE S8"/>
    <property type="match status" value="1"/>
</dbReference>
<evidence type="ECO:0000256" key="1">
    <source>
        <dbReference type="ARBA" id="ARBA00022670"/>
    </source>
</evidence>
<keyword evidence="3 4" id="KW-0720">Serine protease</keyword>
<keyword evidence="5" id="KW-0732">Signal</keyword>
<keyword evidence="8" id="KW-1185">Reference proteome</keyword>
<dbReference type="Proteomes" id="UP000693970">
    <property type="component" value="Unassembled WGS sequence"/>
</dbReference>
<proteinExistence type="inferred from homology"/>
<evidence type="ECO:0000256" key="5">
    <source>
        <dbReference type="SAM" id="SignalP"/>
    </source>
</evidence>
<evidence type="ECO:0000256" key="4">
    <source>
        <dbReference type="PROSITE-ProRule" id="PRU01240"/>
    </source>
</evidence>
<dbReference type="OrthoDB" id="47548at2759"/>
<dbReference type="GO" id="GO:0005615">
    <property type="term" value="C:extracellular space"/>
    <property type="evidence" value="ECO:0007669"/>
    <property type="project" value="TreeGrafter"/>
</dbReference>
<dbReference type="InterPro" id="IPR050131">
    <property type="entry name" value="Peptidase_S8_subtilisin-like"/>
</dbReference>
<dbReference type="GO" id="GO:0006508">
    <property type="term" value="P:proteolysis"/>
    <property type="evidence" value="ECO:0007669"/>
    <property type="project" value="UniProtKB-KW"/>
</dbReference>
<dbReference type="Pfam" id="PF00082">
    <property type="entry name" value="Peptidase_S8"/>
    <property type="match status" value="2"/>
</dbReference>
<evidence type="ECO:0000259" key="6">
    <source>
        <dbReference type="Pfam" id="PF00082"/>
    </source>
</evidence>
<dbReference type="GO" id="GO:0004252">
    <property type="term" value="F:serine-type endopeptidase activity"/>
    <property type="evidence" value="ECO:0007669"/>
    <property type="project" value="UniProtKB-UniRule"/>
</dbReference>
<feature type="domain" description="Peptidase S8/S53" evidence="6">
    <location>
        <begin position="135"/>
        <end position="318"/>
    </location>
</feature>
<keyword evidence="1 4" id="KW-0645">Protease</keyword>
<dbReference type="PROSITE" id="PS51892">
    <property type="entry name" value="SUBTILASE"/>
    <property type="match status" value="1"/>
</dbReference>
<name>A0A9K3LIG0_9STRA</name>
<evidence type="ECO:0000256" key="2">
    <source>
        <dbReference type="ARBA" id="ARBA00022801"/>
    </source>
</evidence>
<feature type="active site" description="Charge relay system" evidence="4">
    <location>
        <position position="463"/>
    </location>
</feature>
<dbReference type="InterPro" id="IPR000209">
    <property type="entry name" value="Peptidase_S8/S53_dom"/>
</dbReference>
<feature type="active site" description="Charge relay system" evidence="4">
    <location>
        <position position="176"/>
    </location>
</feature>
<gene>
    <name evidence="7" type="ORF">IV203_025970</name>
</gene>
<sequence>MAISIFLVLLVVADASTLRGAINAARNKATSLNPTRRYVARYSNMMGRRSVRRCAKRILMDANNTDYTIFEGDRWCFSMLWNDASIEDIEEDFAVSTLGGNEELPSSEQDQSLKEYIPWGIKAIQADLLSTGPHDVTVCLVDSGIASGHPDFLFERISGTDRAEDGLRWDRDRGGHGTHIAGIISAASNNNMGVRGVGVFNLFVARALDDNNQGSESFMWRAVEECIEAGVDVINLSLGGLSMTTKAAEVYSRAANDYGIILVAAAGNSGDNKTFYPANYPPVIAVGASDERGERINSSVNTPQLELQGPGYSVLSTGIASSALHTPDFSYPAKQVDGTPNEAVTGKLVYYTFDQPFEAQGEDIICLFDTADRGNENLTYEGALVHCSKGGGKGAVFFDSRRISGIQVLELPESKIPVLSIRADSGNDLRQRLENNGSMNVTMSNTGNEDELEFTYTWGTGSSVAAAHVAAGAALLKSHFYSCTSHQIRYALAYTAKRLSTSMQCDEYYGYGVIQVKDAYDWLLAQGGCDSWAIATISKGGCTTIGEGVIHFNR</sequence>
<evidence type="ECO:0000313" key="7">
    <source>
        <dbReference type="EMBL" id="KAG7362304.1"/>
    </source>
</evidence>
<comment type="similarity">
    <text evidence="4">Belongs to the peptidase S8 family.</text>
</comment>
<protein>
    <submittedName>
        <fullName evidence="7">Peptidase S8 S53 subtilisin kexin sedolisin family protein</fullName>
    </submittedName>
</protein>
<reference evidence="7" key="1">
    <citation type="journal article" date="2021" name="Sci. Rep.">
        <title>Diploid genomic architecture of Nitzschia inconspicua, an elite biomass production diatom.</title>
        <authorList>
            <person name="Oliver A."/>
            <person name="Podell S."/>
            <person name="Pinowska A."/>
            <person name="Traller J.C."/>
            <person name="Smith S.R."/>
            <person name="McClure R."/>
            <person name="Beliaev A."/>
            <person name="Bohutskyi P."/>
            <person name="Hill E.A."/>
            <person name="Rabines A."/>
            <person name="Zheng H."/>
            <person name="Allen L.Z."/>
            <person name="Kuo A."/>
            <person name="Grigoriev I.V."/>
            <person name="Allen A.E."/>
            <person name="Hazlebeck D."/>
            <person name="Allen E.E."/>
        </authorList>
    </citation>
    <scope>NUCLEOTIDE SEQUENCE</scope>
    <source>
        <strain evidence="7">Hildebrandi</strain>
    </source>
</reference>
<evidence type="ECO:0000256" key="3">
    <source>
        <dbReference type="ARBA" id="ARBA00022825"/>
    </source>
</evidence>
<feature type="chain" id="PRO_5039895139" evidence="5">
    <location>
        <begin position="16"/>
        <end position="554"/>
    </location>
</feature>
<dbReference type="PANTHER" id="PTHR43806:SF11">
    <property type="entry name" value="CEREVISIN-RELATED"/>
    <property type="match status" value="1"/>
</dbReference>
<feature type="domain" description="Peptidase S8/S53" evidence="6">
    <location>
        <begin position="436"/>
        <end position="512"/>
    </location>
</feature>
<organism evidence="7 8">
    <name type="scientific">Nitzschia inconspicua</name>
    <dbReference type="NCBI Taxonomy" id="303405"/>
    <lineage>
        <taxon>Eukaryota</taxon>
        <taxon>Sar</taxon>
        <taxon>Stramenopiles</taxon>
        <taxon>Ochrophyta</taxon>
        <taxon>Bacillariophyta</taxon>
        <taxon>Bacillariophyceae</taxon>
        <taxon>Bacillariophycidae</taxon>
        <taxon>Bacillariales</taxon>
        <taxon>Bacillariaceae</taxon>
        <taxon>Nitzschia</taxon>
    </lineage>
</organism>
<dbReference type="PROSITE" id="PS00137">
    <property type="entry name" value="SUBTILASE_HIS"/>
    <property type="match status" value="1"/>
</dbReference>
<feature type="signal peptide" evidence="5">
    <location>
        <begin position="1"/>
        <end position="15"/>
    </location>
</feature>
<reference evidence="7" key="2">
    <citation type="submission" date="2021-04" db="EMBL/GenBank/DDBJ databases">
        <authorList>
            <person name="Podell S."/>
        </authorList>
    </citation>
    <scope>NUCLEOTIDE SEQUENCE</scope>
    <source>
        <strain evidence="7">Hildebrandi</strain>
    </source>
</reference>
<accession>A0A9K3LIG0</accession>
<comment type="caution">
    <text evidence="7">The sequence shown here is derived from an EMBL/GenBank/DDBJ whole genome shotgun (WGS) entry which is preliminary data.</text>
</comment>
<evidence type="ECO:0000313" key="8">
    <source>
        <dbReference type="Proteomes" id="UP000693970"/>
    </source>
</evidence>
<keyword evidence="2 4" id="KW-0378">Hydrolase</keyword>